<evidence type="ECO:0000256" key="4">
    <source>
        <dbReference type="ARBA" id="ARBA00023014"/>
    </source>
</evidence>
<keyword evidence="3" id="KW-0408">Iron</keyword>
<comment type="caution">
    <text evidence="6">The sequence shown here is derived from an EMBL/GenBank/DDBJ whole genome shotgun (WGS) entry which is preliminary data.</text>
</comment>
<evidence type="ECO:0000256" key="2">
    <source>
        <dbReference type="ARBA" id="ARBA00022723"/>
    </source>
</evidence>
<accession>A0AAW7Z665</accession>
<dbReference type="PANTHER" id="PTHR43687">
    <property type="entry name" value="ADENYLYLSULFATE REDUCTASE, BETA SUBUNIT"/>
    <property type="match status" value="1"/>
</dbReference>
<evidence type="ECO:0000256" key="1">
    <source>
        <dbReference type="ARBA" id="ARBA00022485"/>
    </source>
</evidence>
<reference evidence="6" key="1">
    <citation type="journal article" date="2023" name="J. Hazard. Mater.">
        <title>Anaerobic biodegradation of pyrene and benzo[a]pyrene by a new sulfate-reducing Desulforamulus aquiferis strain DSA.</title>
        <authorList>
            <person name="Zhang Z."/>
            <person name="Sun J."/>
            <person name="Gong X."/>
            <person name="Wang C."/>
            <person name="Wang H."/>
        </authorList>
    </citation>
    <scope>NUCLEOTIDE SEQUENCE</scope>
    <source>
        <strain evidence="6">DSA</strain>
    </source>
</reference>
<feature type="domain" description="4Fe-4S ferredoxin-type" evidence="5">
    <location>
        <begin position="31"/>
        <end position="61"/>
    </location>
</feature>
<dbReference type="AlphaFoldDB" id="A0AAW7Z665"/>
<organism evidence="6 7">
    <name type="scientific">Desulforamulus aquiferis</name>
    <dbReference type="NCBI Taxonomy" id="1397668"/>
    <lineage>
        <taxon>Bacteria</taxon>
        <taxon>Bacillati</taxon>
        <taxon>Bacillota</taxon>
        <taxon>Clostridia</taxon>
        <taxon>Eubacteriales</taxon>
        <taxon>Peptococcaceae</taxon>
        <taxon>Desulforamulus</taxon>
    </lineage>
</organism>
<dbReference type="Proteomes" id="UP001172911">
    <property type="component" value="Unassembled WGS sequence"/>
</dbReference>
<feature type="domain" description="4Fe-4S ferredoxin-type" evidence="5">
    <location>
        <begin position="1"/>
        <end position="29"/>
    </location>
</feature>
<dbReference type="EMBL" id="JARPTC010000001">
    <property type="protein sequence ID" value="MDO7785719.1"/>
    <property type="molecule type" value="Genomic_DNA"/>
</dbReference>
<dbReference type="GO" id="GO:0051539">
    <property type="term" value="F:4 iron, 4 sulfur cluster binding"/>
    <property type="evidence" value="ECO:0007669"/>
    <property type="project" value="UniProtKB-KW"/>
</dbReference>
<dbReference type="Pfam" id="PF12838">
    <property type="entry name" value="Fer4_7"/>
    <property type="match status" value="1"/>
</dbReference>
<dbReference type="InterPro" id="IPR017900">
    <property type="entry name" value="4Fe4S_Fe_S_CS"/>
</dbReference>
<keyword evidence="7" id="KW-1185">Reference proteome</keyword>
<protein>
    <submittedName>
        <fullName evidence="6">4Fe-4S dicluster domain-containing protein</fullName>
    </submittedName>
</protein>
<dbReference type="RefSeq" id="WP_304540302.1">
    <property type="nucleotide sequence ID" value="NZ_JARPTC010000001.1"/>
</dbReference>
<sequence length="101" mass="11358">MPPVINVEKCIGCGKCEICPGDLMEVNESTKKAFCRTSRDCWDCMACTKACPTGAIETKIPYQLGYYPAKLIPKMGNKQIEWTLIDINGKVERFIVKTHNK</sequence>
<reference evidence="6" key="2">
    <citation type="submission" date="2023-03" db="EMBL/GenBank/DDBJ databases">
        <authorList>
            <person name="Zhang Z."/>
        </authorList>
    </citation>
    <scope>NUCLEOTIDE SEQUENCE</scope>
    <source>
        <strain evidence="6">DSA</strain>
    </source>
</reference>
<keyword evidence="2" id="KW-0479">Metal-binding</keyword>
<evidence type="ECO:0000313" key="6">
    <source>
        <dbReference type="EMBL" id="MDO7785719.1"/>
    </source>
</evidence>
<evidence type="ECO:0000256" key="3">
    <source>
        <dbReference type="ARBA" id="ARBA00023004"/>
    </source>
</evidence>
<dbReference type="InterPro" id="IPR017896">
    <property type="entry name" value="4Fe4S_Fe-S-bd"/>
</dbReference>
<keyword evidence="4" id="KW-0411">Iron-sulfur</keyword>
<keyword evidence="1" id="KW-0004">4Fe-4S</keyword>
<proteinExistence type="predicted"/>
<dbReference type="SUPFAM" id="SSF54862">
    <property type="entry name" value="4Fe-4S ferredoxins"/>
    <property type="match status" value="1"/>
</dbReference>
<dbReference type="PROSITE" id="PS51379">
    <property type="entry name" value="4FE4S_FER_2"/>
    <property type="match status" value="2"/>
</dbReference>
<evidence type="ECO:0000259" key="5">
    <source>
        <dbReference type="PROSITE" id="PS51379"/>
    </source>
</evidence>
<dbReference type="InterPro" id="IPR050572">
    <property type="entry name" value="Fe-S_Ferredoxin"/>
</dbReference>
<dbReference type="PROSITE" id="PS00198">
    <property type="entry name" value="4FE4S_FER_1"/>
    <property type="match status" value="1"/>
</dbReference>
<dbReference type="GO" id="GO:0046872">
    <property type="term" value="F:metal ion binding"/>
    <property type="evidence" value="ECO:0007669"/>
    <property type="project" value="UniProtKB-KW"/>
</dbReference>
<dbReference type="Gene3D" id="3.30.70.20">
    <property type="match status" value="1"/>
</dbReference>
<gene>
    <name evidence="6" type="ORF">P6N53_00540</name>
</gene>
<dbReference type="PANTHER" id="PTHR43687:SF1">
    <property type="entry name" value="FERREDOXIN III"/>
    <property type="match status" value="1"/>
</dbReference>
<name>A0AAW7Z665_9FIRM</name>
<evidence type="ECO:0000313" key="7">
    <source>
        <dbReference type="Proteomes" id="UP001172911"/>
    </source>
</evidence>